<keyword evidence="1" id="KW-0472">Membrane</keyword>
<organism evidence="2">
    <name type="scientific">Strombidium inclinatum</name>
    <dbReference type="NCBI Taxonomy" id="197538"/>
    <lineage>
        <taxon>Eukaryota</taxon>
        <taxon>Sar</taxon>
        <taxon>Alveolata</taxon>
        <taxon>Ciliophora</taxon>
        <taxon>Intramacronucleata</taxon>
        <taxon>Spirotrichea</taxon>
        <taxon>Oligotrichia</taxon>
        <taxon>Strombidiidae</taxon>
        <taxon>Strombidium</taxon>
    </lineage>
</organism>
<dbReference type="EMBL" id="HBIH01035956">
    <property type="protein sequence ID" value="CAE0333746.1"/>
    <property type="molecule type" value="Transcribed_RNA"/>
</dbReference>
<feature type="transmembrane region" description="Helical" evidence="1">
    <location>
        <begin position="50"/>
        <end position="72"/>
    </location>
</feature>
<reference evidence="2" key="1">
    <citation type="submission" date="2021-01" db="EMBL/GenBank/DDBJ databases">
        <authorList>
            <person name="Corre E."/>
            <person name="Pelletier E."/>
            <person name="Niang G."/>
            <person name="Scheremetjew M."/>
            <person name="Finn R."/>
            <person name="Kale V."/>
            <person name="Holt S."/>
            <person name="Cochrane G."/>
            <person name="Meng A."/>
            <person name="Brown T."/>
            <person name="Cohen L."/>
        </authorList>
    </citation>
    <scope>NUCLEOTIDE SEQUENCE</scope>
    <source>
        <strain evidence="2">S3</strain>
    </source>
</reference>
<evidence type="ECO:0000256" key="1">
    <source>
        <dbReference type="SAM" id="Phobius"/>
    </source>
</evidence>
<sequence length="175" mass="20005">MDTGFLKILHLVAETFGIKVENDIDFFQVGDDKTQEVVYTYDQYFIFNNVYIDAILGVLYALMFHHFVYLWSNLAFDYFYVAEAKALSCIVIASFVLMGAYFFLPFAMWYFQGQFYEGMDSVLDTFSLIHDKEDILTGMTVLRTVLNLVMLGTVGRGAYILNSSIFGLSIPQSTV</sequence>
<protein>
    <submittedName>
        <fullName evidence="2">Uncharacterized protein</fullName>
    </submittedName>
</protein>
<feature type="transmembrane region" description="Helical" evidence="1">
    <location>
        <begin position="84"/>
        <end position="111"/>
    </location>
</feature>
<accession>A0A7S3N2L4</accession>
<name>A0A7S3N2L4_9SPIT</name>
<evidence type="ECO:0000313" key="2">
    <source>
        <dbReference type="EMBL" id="CAE0333746.1"/>
    </source>
</evidence>
<gene>
    <name evidence="2" type="ORF">SINC0208_LOCUS14384</name>
</gene>
<keyword evidence="1" id="KW-1133">Transmembrane helix</keyword>
<dbReference type="AlphaFoldDB" id="A0A7S3N2L4"/>
<keyword evidence="1" id="KW-0812">Transmembrane</keyword>
<proteinExistence type="predicted"/>